<proteinExistence type="predicted"/>
<dbReference type="EMBL" id="JAJJPB010000001">
    <property type="protein sequence ID" value="MCC9293584.1"/>
    <property type="molecule type" value="Genomic_DNA"/>
</dbReference>
<gene>
    <name evidence="1" type="ORF">LN736_01680</name>
</gene>
<dbReference type="RefSeq" id="WP_229980596.1">
    <property type="nucleotide sequence ID" value="NZ_JAJJPB010000001.1"/>
</dbReference>
<evidence type="ECO:0000313" key="2">
    <source>
        <dbReference type="Proteomes" id="UP001165422"/>
    </source>
</evidence>
<protein>
    <submittedName>
        <fullName evidence="1">Uncharacterized protein</fullName>
    </submittedName>
</protein>
<name>A0ABS8N1A7_9CLOT</name>
<dbReference type="Proteomes" id="UP001165422">
    <property type="component" value="Unassembled WGS sequence"/>
</dbReference>
<reference evidence="1" key="1">
    <citation type="submission" date="2021-11" db="EMBL/GenBank/DDBJ databases">
        <authorList>
            <person name="Qingchun L."/>
            <person name="Dong Z."/>
            <person name="Zongwei Q."/>
            <person name="Jia Z."/>
            <person name="Duotao L."/>
        </authorList>
    </citation>
    <scope>NUCLEOTIDE SEQUENCE</scope>
    <source>
        <strain evidence="1">WLY-B-L2</strain>
    </source>
</reference>
<accession>A0ABS8N1A7</accession>
<evidence type="ECO:0000313" key="1">
    <source>
        <dbReference type="EMBL" id="MCC9293584.1"/>
    </source>
</evidence>
<comment type="caution">
    <text evidence="1">The sequence shown here is derived from an EMBL/GenBank/DDBJ whole genome shotgun (WGS) entry which is preliminary data.</text>
</comment>
<organism evidence="1 2">
    <name type="scientific">Clostridium aromativorans</name>
    <dbReference type="NCBI Taxonomy" id="2836848"/>
    <lineage>
        <taxon>Bacteria</taxon>
        <taxon>Bacillati</taxon>
        <taxon>Bacillota</taxon>
        <taxon>Clostridia</taxon>
        <taxon>Eubacteriales</taxon>
        <taxon>Clostridiaceae</taxon>
        <taxon>Clostridium</taxon>
    </lineage>
</organism>
<sequence>MEKKLQKTEDNFDKYCLNKENRSFKEIIFENKMSKLIDKLYNQMDESYRLDILIKHNLEEIEHGKFMGKS</sequence>
<keyword evidence="2" id="KW-1185">Reference proteome</keyword>